<dbReference type="RefSeq" id="WP_085151379.1">
    <property type="nucleotide sequence ID" value="NZ_AP022612.1"/>
</dbReference>
<dbReference type="Proteomes" id="UP000466931">
    <property type="component" value="Chromosome"/>
</dbReference>
<reference evidence="1" key="1">
    <citation type="journal article" date="2019" name="Emerg. Microbes Infect.">
        <title>Comprehensive subspecies identification of 175 nontuberculous mycobacteria species based on 7547 genomic profiles.</title>
        <authorList>
            <person name="Matsumoto Y."/>
            <person name="Kinjo T."/>
            <person name="Motooka D."/>
            <person name="Nabeya D."/>
            <person name="Jung N."/>
            <person name="Uechi K."/>
            <person name="Horii T."/>
            <person name="Iida T."/>
            <person name="Fujita J."/>
            <person name="Nakamura S."/>
        </authorList>
    </citation>
    <scope>NUCLEOTIDE SEQUENCE [LARGE SCALE GENOMIC DNA]</scope>
    <source>
        <strain evidence="1">JCM 13671</strain>
    </source>
</reference>
<sequence>MPIYVVGARNQRVHIPHQPISVSITGAVSGAELEIRCGAEQPVIRNSAHLAVLPRLLGGVSIAVRPVGAPRFAPGTAIHLAISPDNPAEADPVQVVFDPVDVSGDAGVVFATLTPRGQQIEVGVSAVADRALGPLAAAARTAARNAIGRGQAAASGGGLVLAVDASASMRSWFTDGTVAAVADVVVGVADAVGAGEVSAVYVGADVAGVPPVVGADLSAAVHAAAPRWCAGARWSRLAPGPARTVVCTDFVTEAVRQSFPTITLSNDHRLDAAGGPRLPSPPPGQDAAAAMLAHPGVIERVVVPLALALQARPM</sequence>
<name>A0A7I7Y304_9MYCO</name>
<evidence type="ECO:0000313" key="2">
    <source>
        <dbReference type="Proteomes" id="UP000466931"/>
    </source>
</evidence>
<dbReference type="AlphaFoldDB" id="A0A7I7Y304"/>
<dbReference type="OrthoDB" id="4622925at2"/>
<organism evidence="1 2">
    <name type="scientific">Mycolicibacterium confluentis</name>
    <dbReference type="NCBI Taxonomy" id="28047"/>
    <lineage>
        <taxon>Bacteria</taxon>
        <taxon>Bacillati</taxon>
        <taxon>Actinomycetota</taxon>
        <taxon>Actinomycetes</taxon>
        <taxon>Mycobacteriales</taxon>
        <taxon>Mycobacteriaceae</taxon>
        <taxon>Mycolicibacterium</taxon>
    </lineage>
</organism>
<keyword evidence="2" id="KW-1185">Reference proteome</keyword>
<reference evidence="1" key="2">
    <citation type="submission" date="2020-02" db="EMBL/GenBank/DDBJ databases">
        <authorList>
            <person name="Matsumoto Y."/>
            <person name="Motooka D."/>
            <person name="Nakamura S."/>
        </authorList>
    </citation>
    <scope>NUCLEOTIDE SEQUENCE</scope>
    <source>
        <strain evidence="1">JCM 13671</strain>
    </source>
</reference>
<proteinExistence type="predicted"/>
<gene>
    <name evidence="1" type="ORF">MCNF_46110</name>
</gene>
<protein>
    <submittedName>
        <fullName evidence="1">Uncharacterized protein</fullName>
    </submittedName>
</protein>
<accession>A0A7I7Y304</accession>
<dbReference type="EMBL" id="AP022612">
    <property type="protein sequence ID" value="BBZ36006.1"/>
    <property type="molecule type" value="Genomic_DNA"/>
</dbReference>
<evidence type="ECO:0000313" key="1">
    <source>
        <dbReference type="EMBL" id="BBZ36006.1"/>
    </source>
</evidence>